<dbReference type="InterPro" id="IPR036676">
    <property type="entry name" value="PurM-like_C_sf"/>
</dbReference>
<dbReference type="Gene3D" id="3.90.650.10">
    <property type="entry name" value="PurM-like C-terminal domain"/>
    <property type="match status" value="1"/>
</dbReference>
<dbReference type="Proteomes" id="UP001198182">
    <property type="component" value="Unassembled WGS sequence"/>
</dbReference>
<proteinExistence type="predicted"/>
<keyword evidence="2" id="KW-1185">Reference proteome</keyword>
<dbReference type="AlphaFoldDB" id="A0AAE3JFM6"/>
<dbReference type="RefSeq" id="WP_308454034.1">
    <property type="nucleotide sequence ID" value="NZ_JAJEQR010000031.1"/>
</dbReference>
<evidence type="ECO:0000313" key="1">
    <source>
        <dbReference type="EMBL" id="MCC2231518.1"/>
    </source>
</evidence>
<comment type="caution">
    <text evidence="1">The sequence shown here is derived from an EMBL/GenBank/DDBJ whole genome shotgun (WGS) entry which is preliminary data.</text>
</comment>
<organism evidence="1 2">
    <name type="scientific">Hominifimenecus microfluidus</name>
    <dbReference type="NCBI Taxonomy" id="2885348"/>
    <lineage>
        <taxon>Bacteria</taxon>
        <taxon>Bacillati</taxon>
        <taxon>Bacillota</taxon>
        <taxon>Clostridia</taxon>
        <taxon>Lachnospirales</taxon>
        <taxon>Lachnospiraceae</taxon>
        <taxon>Hominifimenecus</taxon>
    </lineage>
</organism>
<reference evidence="1" key="1">
    <citation type="submission" date="2021-10" db="EMBL/GenBank/DDBJ databases">
        <title>Anaerobic single-cell dispensing facilitates the cultivation of human gut bacteria.</title>
        <authorList>
            <person name="Afrizal A."/>
        </authorList>
    </citation>
    <scope>NUCLEOTIDE SEQUENCE</scope>
    <source>
        <strain evidence="1">CLA-AA-H215</strain>
    </source>
</reference>
<dbReference type="EMBL" id="JAJEQR010000031">
    <property type="protein sequence ID" value="MCC2231518.1"/>
    <property type="molecule type" value="Genomic_DNA"/>
</dbReference>
<evidence type="ECO:0000313" key="2">
    <source>
        <dbReference type="Proteomes" id="UP001198182"/>
    </source>
</evidence>
<accession>A0AAE3JFM6</accession>
<dbReference type="GO" id="GO:0051604">
    <property type="term" value="P:protein maturation"/>
    <property type="evidence" value="ECO:0007669"/>
    <property type="project" value="TreeGrafter"/>
</dbReference>
<gene>
    <name evidence="1" type="ORF">LKD81_10985</name>
</gene>
<dbReference type="SUPFAM" id="SSF56042">
    <property type="entry name" value="PurM C-terminal domain-like"/>
    <property type="match status" value="1"/>
</dbReference>
<dbReference type="InterPro" id="IPR011854">
    <property type="entry name" value="HypE"/>
</dbReference>
<protein>
    <submittedName>
        <fullName evidence="1">Uncharacterized protein</fullName>
    </submittedName>
</protein>
<dbReference type="PANTHER" id="PTHR30303">
    <property type="entry name" value="HYDROGENASE ISOENZYMES FORMATION PROTEIN HYPE"/>
    <property type="match status" value="1"/>
</dbReference>
<name>A0AAE3JFM6_9FIRM</name>
<dbReference type="PANTHER" id="PTHR30303:SF4">
    <property type="entry name" value="HYDROGENASE EXPRESSION_FORMATION PROTEIN HYPE"/>
    <property type="match status" value="1"/>
</dbReference>
<sequence length="182" mass="20303">MNIMMVGSAGETGAKLLAGEYRERLLARLTPSFLARLDDFGAQCAPKGKVCLVPVEEGGVYAALWKLAEAAGAGLTVEQQSIPVRQETIEICELLDVSPYLMRSGAYLYLTEKDEYGENQEYEKLSEESEDSEERSAWQKAVKIGTTNGSKDRVILGLEGRRYLNRPGMDEVERLRRELPPR</sequence>